<dbReference type="Proteomes" id="UP000180133">
    <property type="component" value="Unassembled WGS sequence"/>
</dbReference>
<organism evidence="1 2">
    <name type="scientific">Vibrio rotiferianus</name>
    <dbReference type="NCBI Taxonomy" id="190895"/>
    <lineage>
        <taxon>Bacteria</taxon>
        <taxon>Pseudomonadati</taxon>
        <taxon>Pseudomonadota</taxon>
        <taxon>Gammaproteobacteria</taxon>
        <taxon>Vibrionales</taxon>
        <taxon>Vibrionaceae</taxon>
        <taxon>Vibrio</taxon>
    </lineage>
</organism>
<evidence type="ECO:0000313" key="2">
    <source>
        <dbReference type="Proteomes" id="UP000180133"/>
    </source>
</evidence>
<reference evidence="1 2" key="1">
    <citation type="submission" date="2016-09" db="EMBL/GenBank/DDBJ databases">
        <title>Isolation, identification and antibiotic sensitivity analysis of bacterial pathogen from juvenile Hippocampus erectus with tail-rotted disease.</title>
        <authorList>
            <person name="Yang Q."/>
        </authorList>
    </citation>
    <scope>NUCLEOTIDE SEQUENCE [LARGE SCALE GENOMIC DNA]</scope>
    <source>
        <strain evidence="1 2">HM-10</strain>
    </source>
</reference>
<name>A0ABX3D512_9VIBR</name>
<proteinExistence type="predicted"/>
<keyword evidence="2" id="KW-1185">Reference proteome</keyword>
<comment type="caution">
    <text evidence="1">The sequence shown here is derived from an EMBL/GenBank/DDBJ whole genome shotgun (WGS) entry which is preliminary data.</text>
</comment>
<dbReference type="RefSeq" id="WP_071236681.1">
    <property type="nucleotide sequence ID" value="NZ_CP174456.1"/>
</dbReference>
<gene>
    <name evidence="1" type="ORF">BI375_23825</name>
</gene>
<sequence length="95" mass="10534">MLSINEQIKKQIAKFIEEAKEAHDVGSDVPLNARLQLIGNTLKLRIDIRERSFNVQVGKSINGMLSTDDCNVLLHSGASAVEILITDLQKRYDAA</sequence>
<protein>
    <submittedName>
        <fullName evidence="1">Uncharacterized protein</fullName>
    </submittedName>
</protein>
<accession>A0ABX3D512</accession>
<evidence type="ECO:0000313" key="1">
    <source>
        <dbReference type="EMBL" id="OHY89322.1"/>
    </source>
</evidence>
<dbReference type="EMBL" id="MKFT01000055">
    <property type="protein sequence ID" value="OHY89322.1"/>
    <property type="molecule type" value="Genomic_DNA"/>
</dbReference>